<keyword evidence="1" id="KW-1003">Cell membrane</keyword>
<evidence type="ECO:0000256" key="2">
    <source>
        <dbReference type="ARBA" id="ARBA00022519"/>
    </source>
</evidence>
<evidence type="ECO:0000256" key="1">
    <source>
        <dbReference type="ARBA" id="ARBA00022475"/>
    </source>
</evidence>
<evidence type="ECO:0000256" key="5">
    <source>
        <dbReference type="ARBA" id="ARBA00023136"/>
    </source>
</evidence>
<keyword evidence="6" id="KW-0732">Signal</keyword>
<evidence type="ECO:0000313" key="7">
    <source>
        <dbReference type="EMBL" id="HHJ53231.1"/>
    </source>
</evidence>
<dbReference type="Proteomes" id="UP000886124">
    <property type="component" value="Unassembled WGS sequence"/>
</dbReference>
<dbReference type="Pfam" id="PF06835">
    <property type="entry name" value="LptC"/>
    <property type="match status" value="1"/>
</dbReference>
<comment type="caution">
    <text evidence="7">The sequence shown here is derived from an EMBL/GenBank/DDBJ whole genome shotgun (WGS) entry which is preliminary data.</text>
</comment>
<feature type="signal peptide" evidence="6">
    <location>
        <begin position="1"/>
        <end position="22"/>
    </location>
</feature>
<evidence type="ECO:0000256" key="4">
    <source>
        <dbReference type="ARBA" id="ARBA00022989"/>
    </source>
</evidence>
<evidence type="ECO:0000256" key="3">
    <source>
        <dbReference type="ARBA" id="ARBA00022692"/>
    </source>
</evidence>
<dbReference type="NCBIfam" id="TIGR04409">
    <property type="entry name" value="LptC_YrbK"/>
    <property type="match status" value="1"/>
</dbReference>
<dbReference type="GO" id="GO:0030288">
    <property type="term" value="C:outer membrane-bounded periplasmic space"/>
    <property type="evidence" value="ECO:0007669"/>
    <property type="project" value="TreeGrafter"/>
</dbReference>
<keyword evidence="4" id="KW-1133">Transmembrane helix</keyword>
<dbReference type="AlphaFoldDB" id="A0A7V5PQ79"/>
<accession>A0A7V5PQ79</accession>
<dbReference type="GO" id="GO:0017089">
    <property type="term" value="F:glycolipid transfer activity"/>
    <property type="evidence" value="ECO:0007669"/>
    <property type="project" value="TreeGrafter"/>
</dbReference>
<name>A0A7V5PQ79_CALAY</name>
<sequence>MKYWSILLFVILLFACSGEQQQKNATAQKQTEYPDQESWDATIIITREGKTVGHLKAGHVQKFSKKQITLMDENILVDFFNEQGQHTTRLTAEGGKIFDNTQNMMAYGHVVVVSDSGLTLYTDTLNWNNKKQKLYSKIPIMLTTTENDTLYGDAFESDPSLENYVITNPHGKSSKTIELK</sequence>
<dbReference type="PROSITE" id="PS51257">
    <property type="entry name" value="PROKAR_LIPOPROTEIN"/>
    <property type="match status" value="1"/>
</dbReference>
<keyword evidence="2" id="KW-0997">Cell inner membrane</keyword>
<dbReference type="InterPro" id="IPR026265">
    <property type="entry name" value="LptC"/>
</dbReference>
<dbReference type="GO" id="GO:0015221">
    <property type="term" value="F:lipopolysaccharide transmembrane transporter activity"/>
    <property type="evidence" value="ECO:0007669"/>
    <property type="project" value="InterPro"/>
</dbReference>
<keyword evidence="3" id="KW-0812">Transmembrane</keyword>
<reference evidence="7" key="1">
    <citation type="journal article" date="2020" name="mSystems">
        <title>Genome- and Community-Level Interaction Insights into Carbon Utilization and Element Cycling Functions of Hydrothermarchaeota in Hydrothermal Sediment.</title>
        <authorList>
            <person name="Zhou Z."/>
            <person name="Liu Y."/>
            <person name="Xu W."/>
            <person name="Pan J."/>
            <person name="Luo Z.H."/>
            <person name="Li M."/>
        </authorList>
    </citation>
    <scope>NUCLEOTIDE SEQUENCE [LARGE SCALE GENOMIC DNA]</scope>
    <source>
        <strain evidence="7">HyVt-527</strain>
    </source>
</reference>
<gene>
    <name evidence="7" type="primary">lptC</name>
    <name evidence="7" type="ORF">ENJ89_08570</name>
</gene>
<dbReference type="GO" id="GO:0005886">
    <property type="term" value="C:plasma membrane"/>
    <property type="evidence" value="ECO:0007669"/>
    <property type="project" value="InterPro"/>
</dbReference>
<dbReference type="PANTHER" id="PTHR37481:SF1">
    <property type="entry name" value="LIPOPOLYSACCHARIDE EXPORT SYSTEM PROTEIN LPTC"/>
    <property type="match status" value="1"/>
</dbReference>
<dbReference type="EMBL" id="DROD01000545">
    <property type="protein sequence ID" value="HHJ53231.1"/>
    <property type="molecule type" value="Genomic_DNA"/>
</dbReference>
<protein>
    <submittedName>
        <fullName evidence="7">LPS export ABC transporter periplasmic protein LptC</fullName>
    </submittedName>
</protein>
<keyword evidence="5" id="KW-0472">Membrane</keyword>
<evidence type="ECO:0000256" key="6">
    <source>
        <dbReference type="SAM" id="SignalP"/>
    </source>
</evidence>
<organism evidence="7">
    <name type="scientific">Caldithrix abyssi</name>
    <dbReference type="NCBI Taxonomy" id="187145"/>
    <lineage>
        <taxon>Bacteria</taxon>
        <taxon>Pseudomonadati</taxon>
        <taxon>Calditrichota</taxon>
        <taxon>Calditrichia</taxon>
        <taxon>Calditrichales</taxon>
        <taxon>Calditrichaceae</taxon>
        <taxon>Caldithrix</taxon>
    </lineage>
</organism>
<dbReference type="Gene3D" id="2.60.450.10">
    <property type="entry name" value="Lipopolysaccharide (LPS) transport protein A like domain"/>
    <property type="match status" value="1"/>
</dbReference>
<dbReference type="InterPro" id="IPR010664">
    <property type="entry name" value="LipoPS_assembly_LptC-rel"/>
</dbReference>
<dbReference type="InterPro" id="IPR052363">
    <property type="entry name" value="LPS_export_LptC"/>
</dbReference>
<proteinExistence type="predicted"/>
<dbReference type="PANTHER" id="PTHR37481">
    <property type="entry name" value="LIPOPOLYSACCHARIDE EXPORT SYSTEM PROTEIN LPTC"/>
    <property type="match status" value="1"/>
</dbReference>
<feature type="chain" id="PRO_5031164973" evidence="6">
    <location>
        <begin position="23"/>
        <end position="180"/>
    </location>
</feature>